<keyword evidence="3" id="KW-0540">Nuclease</keyword>
<dbReference type="SUPFAM" id="SSF56672">
    <property type="entry name" value="DNA/RNA polymerases"/>
    <property type="match status" value="2"/>
</dbReference>
<keyword evidence="6" id="KW-0695">RNA-directed DNA polymerase</keyword>
<evidence type="ECO:0000313" key="10">
    <source>
        <dbReference type="Proteomes" id="UP000245119"/>
    </source>
</evidence>
<dbReference type="SUPFAM" id="SSF53098">
    <property type="entry name" value="Ribonuclease H-like"/>
    <property type="match status" value="1"/>
</dbReference>
<dbReference type="InterPro" id="IPR036397">
    <property type="entry name" value="RNaseH_sf"/>
</dbReference>
<feature type="domain" description="Integrase catalytic" evidence="8">
    <location>
        <begin position="538"/>
        <end position="694"/>
    </location>
</feature>
<evidence type="ECO:0000256" key="2">
    <source>
        <dbReference type="ARBA" id="ARBA00022695"/>
    </source>
</evidence>
<dbReference type="InterPro" id="IPR041373">
    <property type="entry name" value="RT_RNaseH"/>
</dbReference>
<dbReference type="Pfam" id="PF17919">
    <property type="entry name" value="RT_RNaseH_2"/>
    <property type="match status" value="1"/>
</dbReference>
<dbReference type="PROSITE" id="PS50994">
    <property type="entry name" value="INTEGRASE"/>
    <property type="match status" value="1"/>
</dbReference>
<evidence type="ECO:0000256" key="1">
    <source>
        <dbReference type="ARBA" id="ARBA00022679"/>
    </source>
</evidence>
<dbReference type="FunFam" id="3.30.70.270:FF:000020">
    <property type="entry name" value="Transposon Tf2-6 polyprotein-like Protein"/>
    <property type="match status" value="1"/>
</dbReference>
<accession>A0A2T7NKE8</accession>
<keyword evidence="1" id="KW-0808">Transferase</keyword>
<dbReference type="GO" id="GO:0004519">
    <property type="term" value="F:endonuclease activity"/>
    <property type="evidence" value="ECO:0007669"/>
    <property type="project" value="UniProtKB-KW"/>
</dbReference>
<evidence type="ECO:0000256" key="5">
    <source>
        <dbReference type="ARBA" id="ARBA00022801"/>
    </source>
</evidence>
<sequence>MKLDPDKCIFATTEVRHLGYLISAEGIRPDPEKIEALTSWPVPKTVRDVKAFLGFAGFYRRWVPQFAQIAKPLNDLTVGYVPHKLKKTAKKAGALNLSSDISHLWGEREQSAFESLIKALTAEPMLGIADHSQPFILHCDASGTGLGIADHSQPFILHCDASGTGLGIADHSQPFILHCDASGTGLGAVLYQHQQGELKIIAYASRGLNKTEVNYPAHKREFLALKWAMTEKFHDYILGSRVTVVTDNNPLCHVLKNAKLDTVSHRWLSSLSLYDFDLVYKQGSTHTDADGLSRRPQDPPEADEEYRDTLEKVGFLLEKARKFQDDNPQVVNRSAVVSILTAKSAGRPVHSIQQTARHTTPMSRDNDVTDNFTPAVEAVVRDPNTIPDGILEPEGGEPDFTTLTVDDWRRLQQQDPHIAAVCQALTEGTDLTVTGPETRIYARERKSLMLEHGVLYRRVSDATSTRVQLVVPRSMRQEAMRGVHDELYHTHFDDAIRHARMRFFWPFMAADLKRKIQSCERCVRSGTHAQKAPMSTIVTSHPLELLTIDFLTIEVKGEKQNILVMMDHFTMFVQAILTKDQTARTTARALWNDFFMTYGFPGRILSDQGRDFEPKLIQELCSLAGIQKCRTTPYHPCGNPVERWNRTLIGMLRTLETEHKKDWRKHLKSVVHAYNSCIHSSTGFSPSYLFYGRHPRLPVDLAFGLDIGKRQGKSCRQDVQDLTESLRSAYRMATEQMEKASLKNKIRYDAGALAATLEVGDRVLVRNMGPRITSKVDDRWEEGVFVVLDKLNGILVYVVQREDGSGPKRTLHRNLLLPVGALGWAPPLGQKRTTRNNNPRQRANEAAVTPHDDGNDEDDELVQVPDIEVGFELRPEAPEFIPAAVPTENRQEEVEQEDEREETTENDSEEQQPLRRSDRIRRPSMR</sequence>
<dbReference type="EMBL" id="PZQS01000011">
    <property type="protein sequence ID" value="PVD21650.1"/>
    <property type="molecule type" value="Genomic_DNA"/>
</dbReference>
<evidence type="ECO:0000256" key="7">
    <source>
        <dbReference type="SAM" id="MobiDB-lite"/>
    </source>
</evidence>
<gene>
    <name evidence="9" type="ORF">C0Q70_17449</name>
</gene>
<dbReference type="Gene3D" id="3.30.420.10">
    <property type="entry name" value="Ribonuclease H-like superfamily/Ribonuclease H"/>
    <property type="match status" value="1"/>
</dbReference>
<dbReference type="InterPro" id="IPR043128">
    <property type="entry name" value="Rev_trsase/Diguanyl_cyclase"/>
</dbReference>
<dbReference type="GO" id="GO:0003676">
    <property type="term" value="F:nucleic acid binding"/>
    <property type="evidence" value="ECO:0007669"/>
    <property type="project" value="InterPro"/>
</dbReference>
<dbReference type="Pfam" id="PF17917">
    <property type="entry name" value="RT_RNaseH"/>
    <property type="match status" value="1"/>
</dbReference>
<dbReference type="GO" id="GO:0016787">
    <property type="term" value="F:hydrolase activity"/>
    <property type="evidence" value="ECO:0007669"/>
    <property type="project" value="UniProtKB-KW"/>
</dbReference>
<feature type="compositionally biased region" description="Basic and acidic residues" evidence="7">
    <location>
        <begin position="912"/>
        <end position="926"/>
    </location>
</feature>
<name>A0A2T7NKE8_POMCA</name>
<dbReference type="FunFam" id="3.30.420.10:FF:000032">
    <property type="entry name" value="Retrovirus-related Pol polyprotein from transposon 297-like Protein"/>
    <property type="match status" value="1"/>
</dbReference>
<evidence type="ECO:0000256" key="3">
    <source>
        <dbReference type="ARBA" id="ARBA00022722"/>
    </source>
</evidence>
<organism evidence="9 10">
    <name type="scientific">Pomacea canaliculata</name>
    <name type="common">Golden apple snail</name>
    <dbReference type="NCBI Taxonomy" id="400727"/>
    <lineage>
        <taxon>Eukaryota</taxon>
        <taxon>Metazoa</taxon>
        <taxon>Spiralia</taxon>
        <taxon>Lophotrochozoa</taxon>
        <taxon>Mollusca</taxon>
        <taxon>Gastropoda</taxon>
        <taxon>Caenogastropoda</taxon>
        <taxon>Architaenioglossa</taxon>
        <taxon>Ampullarioidea</taxon>
        <taxon>Ampullariidae</taxon>
        <taxon>Pomacea</taxon>
    </lineage>
</organism>
<keyword evidence="5" id="KW-0378">Hydrolase</keyword>
<evidence type="ECO:0000256" key="4">
    <source>
        <dbReference type="ARBA" id="ARBA00022759"/>
    </source>
</evidence>
<dbReference type="CDD" id="cd09274">
    <property type="entry name" value="RNase_HI_RT_Ty3"/>
    <property type="match status" value="1"/>
</dbReference>
<feature type="compositionally biased region" description="Acidic residues" evidence="7">
    <location>
        <begin position="894"/>
        <end position="910"/>
    </location>
</feature>
<reference evidence="9 10" key="1">
    <citation type="submission" date="2018-04" db="EMBL/GenBank/DDBJ databases">
        <title>The genome of golden apple snail Pomacea canaliculata provides insight into stress tolerance and invasive adaptation.</title>
        <authorList>
            <person name="Liu C."/>
            <person name="Liu B."/>
            <person name="Ren Y."/>
            <person name="Zhang Y."/>
            <person name="Wang H."/>
            <person name="Li S."/>
            <person name="Jiang F."/>
            <person name="Yin L."/>
            <person name="Zhang G."/>
            <person name="Qian W."/>
            <person name="Fan W."/>
        </authorList>
    </citation>
    <scope>NUCLEOTIDE SEQUENCE [LARGE SCALE GENOMIC DNA]</scope>
    <source>
        <strain evidence="9">SZHN2017</strain>
        <tissue evidence="9">Muscle</tissue>
    </source>
</reference>
<evidence type="ECO:0000256" key="6">
    <source>
        <dbReference type="ARBA" id="ARBA00022918"/>
    </source>
</evidence>
<dbReference type="InterPro" id="IPR012337">
    <property type="entry name" value="RNaseH-like_sf"/>
</dbReference>
<comment type="caution">
    <text evidence="9">The sequence shown here is derived from an EMBL/GenBank/DDBJ whole genome shotgun (WGS) entry which is preliminary data.</text>
</comment>
<dbReference type="PANTHER" id="PTHR37984">
    <property type="entry name" value="PROTEIN CBG26694"/>
    <property type="match status" value="1"/>
</dbReference>
<keyword evidence="4" id="KW-0255">Endonuclease</keyword>
<evidence type="ECO:0000259" key="8">
    <source>
        <dbReference type="PROSITE" id="PS50994"/>
    </source>
</evidence>
<feature type="region of interest" description="Disordered" evidence="7">
    <location>
        <begin position="826"/>
        <end position="859"/>
    </location>
</feature>
<feature type="region of interest" description="Disordered" evidence="7">
    <location>
        <begin position="348"/>
        <end position="368"/>
    </location>
</feature>
<dbReference type="InterPro" id="IPR041577">
    <property type="entry name" value="RT_RNaseH_2"/>
</dbReference>
<dbReference type="Gene3D" id="1.10.340.70">
    <property type="match status" value="1"/>
</dbReference>
<dbReference type="OrthoDB" id="6262013at2759"/>
<dbReference type="Pfam" id="PF17921">
    <property type="entry name" value="Integrase_H2C2"/>
    <property type="match status" value="1"/>
</dbReference>
<dbReference type="InterPro" id="IPR041588">
    <property type="entry name" value="Integrase_H2C2"/>
</dbReference>
<dbReference type="InterPro" id="IPR043502">
    <property type="entry name" value="DNA/RNA_pol_sf"/>
</dbReference>
<dbReference type="GO" id="GO:0015074">
    <property type="term" value="P:DNA integration"/>
    <property type="evidence" value="ECO:0007669"/>
    <property type="project" value="InterPro"/>
</dbReference>
<dbReference type="Pfam" id="PF00665">
    <property type="entry name" value="rve"/>
    <property type="match status" value="1"/>
</dbReference>
<evidence type="ECO:0000313" key="9">
    <source>
        <dbReference type="EMBL" id="PVD21650.1"/>
    </source>
</evidence>
<keyword evidence="2" id="KW-0548">Nucleotidyltransferase</keyword>
<dbReference type="STRING" id="400727.A0A2T7NKE8"/>
<protein>
    <recommendedName>
        <fullName evidence="8">Integrase catalytic domain-containing protein</fullName>
    </recommendedName>
</protein>
<keyword evidence="10" id="KW-1185">Reference proteome</keyword>
<dbReference type="PANTHER" id="PTHR37984:SF15">
    <property type="entry name" value="INTEGRASE CATALYTIC DOMAIN-CONTAINING PROTEIN"/>
    <property type="match status" value="1"/>
</dbReference>
<dbReference type="Gene3D" id="3.10.20.370">
    <property type="match status" value="1"/>
</dbReference>
<dbReference type="FunFam" id="3.10.20.370:FF:000001">
    <property type="entry name" value="Retrovirus-related Pol polyprotein from transposon 17.6-like protein"/>
    <property type="match status" value="1"/>
</dbReference>
<dbReference type="InterPro" id="IPR001584">
    <property type="entry name" value="Integrase_cat-core"/>
</dbReference>
<dbReference type="Gene3D" id="3.30.70.270">
    <property type="match status" value="1"/>
</dbReference>
<dbReference type="GO" id="GO:0003964">
    <property type="term" value="F:RNA-directed DNA polymerase activity"/>
    <property type="evidence" value="ECO:0007669"/>
    <property type="project" value="UniProtKB-KW"/>
</dbReference>
<feature type="region of interest" description="Disordered" evidence="7">
    <location>
        <begin position="872"/>
        <end position="926"/>
    </location>
</feature>
<dbReference type="Proteomes" id="UP000245119">
    <property type="component" value="Linkage Group LG11"/>
</dbReference>
<dbReference type="AlphaFoldDB" id="A0A2T7NKE8"/>
<dbReference type="InterPro" id="IPR050951">
    <property type="entry name" value="Retrovirus_Pol_polyprotein"/>
</dbReference>
<feature type="compositionally biased region" description="Polar residues" evidence="7">
    <location>
        <begin position="351"/>
        <end position="363"/>
    </location>
</feature>
<dbReference type="FunFam" id="1.10.340.70:FF:000001">
    <property type="entry name" value="Retrovirus-related Pol polyprotein from transposon gypsy-like Protein"/>
    <property type="match status" value="1"/>
</dbReference>
<proteinExistence type="predicted"/>